<dbReference type="Proteomes" id="UP000612585">
    <property type="component" value="Unassembled WGS sequence"/>
</dbReference>
<accession>A0A8J3Z7A3</accession>
<dbReference type="Pfam" id="PF03432">
    <property type="entry name" value="Relaxase"/>
    <property type="match status" value="1"/>
</dbReference>
<evidence type="ECO:0000313" key="3">
    <source>
        <dbReference type="EMBL" id="GIJ56198.1"/>
    </source>
</evidence>
<protein>
    <submittedName>
        <fullName evidence="3">Mobilization protein</fullName>
    </submittedName>
</protein>
<evidence type="ECO:0000259" key="2">
    <source>
        <dbReference type="Pfam" id="PF03432"/>
    </source>
</evidence>
<dbReference type="EMBL" id="BOPG01000023">
    <property type="protein sequence ID" value="GIJ56198.1"/>
    <property type="molecule type" value="Genomic_DNA"/>
</dbReference>
<feature type="region of interest" description="Disordered" evidence="1">
    <location>
        <begin position="456"/>
        <end position="477"/>
    </location>
</feature>
<proteinExistence type="predicted"/>
<organism evidence="3 4">
    <name type="scientific">Virgisporangium aurantiacum</name>
    <dbReference type="NCBI Taxonomy" id="175570"/>
    <lineage>
        <taxon>Bacteria</taxon>
        <taxon>Bacillati</taxon>
        <taxon>Actinomycetota</taxon>
        <taxon>Actinomycetes</taxon>
        <taxon>Micromonosporales</taxon>
        <taxon>Micromonosporaceae</taxon>
        <taxon>Virgisporangium</taxon>
    </lineage>
</organism>
<name>A0A8J3Z7A3_9ACTN</name>
<feature type="domain" description="MobA/VirD2-like nuclease" evidence="2">
    <location>
        <begin position="79"/>
        <end position="169"/>
    </location>
</feature>
<evidence type="ECO:0000313" key="4">
    <source>
        <dbReference type="Proteomes" id="UP000612585"/>
    </source>
</evidence>
<gene>
    <name evidence="3" type="ORF">Vau01_037140</name>
</gene>
<dbReference type="AlphaFoldDB" id="A0A8J3Z7A3"/>
<keyword evidence="4" id="KW-1185">Reference proteome</keyword>
<sequence>MIPTVHKRGRNVRGLLAYLYGPGRHEEHRNPHIIAAWTGPQQIPWLEPTCGPTGRHDIGRLARLLNQPVNAAANPPELTVWHTSVRNHASDRPLTDQQWAHIAREIMNAVGLAPHGDPNAVRWAAIRHAEDHIHVVATLVRQDGKTAWGWNEKYKAQAAARRLERELGLHQVGPADHTAHRYPGAAEQNKTRRLGHRDVPRDRLRREVRTAAAASAGEAEFFDRLRNARILVRLRHSTIDGGDITGYSVGLPSHRTSTGDTIWYGGGRLSPDLTLPRLRHRWGRPTAGPEPRVGRGAAVLGSARDAIQSAGKHMTNVADASPDRAATVAVQCSDVLVTLARTIERGRVGPLTMLCDQFDHAARTDGRHRPAHSVAGGDLRSSARLIATLNHIDTTRDARLLLDLLQAMATFADTLANLRHAQRRLHQARSALSAAAALRAAATKLASQQPHQLPLPLTIDHPIATGARPPTIRAVRR</sequence>
<comment type="caution">
    <text evidence="3">The sequence shown here is derived from an EMBL/GenBank/DDBJ whole genome shotgun (WGS) entry which is preliminary data.</text>
</comment>
<reference evidence="3" key="1">
    <citation type="submission" date="2021-01" db="EMBL/GenBank/DDBJ databases">
        <title>Whole genome shotgun sequence of Virgisporangium aurantiacum NBRC 16421.</title>
        <authorList>
            <person name="Komaki H."/>
            <person name="Tamura T."/>
        </authorList>
    </citation>
    <scope>NUCLEOTIDE SEQUENCE</scope>
    <source>
        <strain evidence="3">NBRC 16421</strain>
    </source>
</reference>
<dbReference type="RefSeq" id="WP_203994084.1">
    <property type="nucleotide sequence ID" value="NZ_BOPG01000023.1"/>
</dbReference>
<dbReference type="InterPro" id="IPR005094">
    <property type="entry name" value="Endonuclease_MobA/VirD2"/>
</dbReference>
<evidence type="ECO:0000256" key="1">
    <source>
        <dbReference type="SAM" id="MobiDB-lite"/>
    </source>
</evidence>